<evidence type="ECO:0000313" key="1">
    <source>
        <dbReference type="EMBL" id="MBB5059621.1"/>
    </source>
</evidence>
<organism evidence="1 2">
    <name type="scientific">Granulicella aggregans</name>
    <dbReference type="NCBI Taxonomy" id="474949"/>
    <lineage>
        <taxon>Bacteria</taxon>
        <taxon>Pseudomonadati</taxon>
        <taxon>Acidobacteriota</taxon>
        <taxon>Terriglobia</taxon>
        <taxon>Terriglobales</taxon>
        <taxon>Acidobacteriaceae</taxon>
        <taxon>Granulicella</taxon>
    </lineage>
</organism>
<gene>
    <name evidence="1" type="ORF">HDF16_004347</name>
</gene>
<dbReference type="AlphaFoldDB" id="A0A7W7ZI15"/>
<evidence type="ECO:0000313" key="2">
    <source>
        <dbReference type="Proteomes" id="UP000540989"/>
    </source>
</evidence>
<sequence>MTANLGTGQVFAAALAEDRPDWRGSERKGIVFTADWTAVSERTLVDAATKQGREGPFPADMDIGLFGDAVWAKGVASPLVALYSNPGRLPYGLTCCIGYPDIARGLALKDWISAFSFRDARWILIAPRGPR</sequence>
<name>A0A7W7ZI15_9BACT</name>
<protein>
    <submittedName>
        <fullName evidence="1">Uncharacterized protein</fullName>
    </submittedName>
</protein>
<accession>A0A7W7ZI15</accession>
<keyword evidence="2" id="KW-1185">Reference proteome</keyword>
<dbReference type="Proteomes" id="UP000540989">
    <property type="component" value="Unassembled WGS sequence"/>
</dbReference>
<comment type="caution">
    <text evidence="1">The sequence shown here is derived from an EMBL/GenBank/DDBJ whole genome shotgun (WGS) entry which is preliminary data.</text>
</comment>
<proteinExistence type="predicted"/>
<reference evidence="1 2" key="1">
    <citation type="submission" date="2020-08" db="EMBL/GenBank/DDBJ databases">
        <title>Genomic Encyclopedia of Type Strains, Phase IV (KMG-V): Genome sequencing to study the core and pangenomes of soil and plant-associated prokaryotes.</title>
        <authorList>
            <person name="Whitman W."/>
        </authorList>
    </citation>
    <scope>NUCLEOTIDE SEQUENCE [LARGE SCALE GENOMIC DNA]</scope>
    <source>
        <strain evidence="1 2">M8UP14</strain>
    </source>
</reference>
<dbReference type="EMBL" id="JACHIP010000006">
    <property type="protein sequence ID" value="MBB5059621.1"/>
    <property type="molecule type" value="Genomic_DNA"/>
</dbReference>